<organism evidence="7 8">
    <name type="scientific">Neisseria arctica</name>
    <dbReference type="NCBI Taxonomy" id="1470200"/>
    <lineage>
        <taxon>Bacteria</taxon>
        <taxon>Pseudomonadati</taxon>
        <taxon>Pseudomonadota</taxon>
        <taxon>Betaproteobacteria</taxon>
        <taxon>Neisseriales</taxon>
        <taxon>Neisseriaceae</taxon>
        <taxon>Neisseria</taxon>
    </lineage>
</organism>
<proteinExistence type="predicted"/>
<dbReference type="PROSITE" id="PS51257">
    <property type="entry name" value="PROKAR_LIPOPROTEIN"/>
    <property type="match status" value="1"/>
</dbReference>
<evidence type="ECO:0000256" key="1">
    <source>
        <dbReference type="ARBA" id="ARBA00022729"/>
    </source>
</evidence>
<keyword evidence="3" id="KW-0564">Palmitate</keyword>
<dbReference type="STRING" id="1470200.PL75_07165"/>
<evidence type="ECO:0000313" key="8">
    <source>
        <dbReference type="Proteomes" id="UP000036027"/>
    </source>
</evidence>
<comment type="caution">
    <text evidence="7">The sequence shown here is derived from an EMBL/GenBank/DDBJ whole genome shotgun (WGS) entry which is preliminary data.</text>
</comment>
<feature type="signal peptide" evidence="5">
    <location>
        <begin position="1"/>
        <end position="21"/>
    </location>
</feature>
<protein>
    <recommendedName>
        <fullName evidence="6">C-type lysozyme inhibitor domain-containing protein</fullName>
    </recommendedName>
</protein>
<dbReference type="InterPro" id="IPR036328">
    <property type="entry name" value="MliC_sf"/>
</dbReference>
<accession>A0A0J0YRE4</accession>
<dbReference type="AlphaFoldDB" id="A0A0J0YRE4"/>
<dbReference type="Pfam" id="PF09864">
    <property type="entry name" value="MliC"/>
    <property type="match status" value="1"/>
</dbReference>
<feature type="chain" id="PRO_5005247417" description="C-type lysozyme inhibitor domain-containing protein" evidence="5">
    <location>
        <begin position="22"/>
        <end position="115"/>
    </location>
</feature>
<keyword evidence="1 5" id="KW-0732">Signal</keyword>
<sequence>MRRYLPLLLAALLSACGSQRAVRPEAPTPVVAEIQNNTISYRAANGRRITAVYLNDRSPLAVELRQGSTVEVLTQVSAWAQGAEYSNGNTRWHVQDNAATLIRRNQKIRYQETDS</sequence>
<dbReference type="OrthoDB" id="8602117at2"/>
<keyword evidence="4" id="KW-0449">Lipoprotein</keyword>
<dbReference type="InterPro" id="IPR018660">
    <property type="entry name" value="MliC"/>
</dbReference>
<evidence type="ECO:0000256" key="2">
    <source>
        <dbReference type="ARBA" id="ARBA00023136"/>
    </source>
</evidence>
<dbReference type="PATRIC" id="fig|1470200.3.peg.301"/>
<dbReference type="Proteomes" id="UP000036027">
    <property type="component" value="Unassembled WGS sequence"/>
</dbReference>
<gene>
    <name evidence="7" type="ORF">PL75_07165</name>
</gene>
<dbReference type="EMBL" id="JTDO01000010">
    <property type="protein sequence ID" value="KLT72697.1"/>
    <property type="molecule type" value="Genomic_DNA"/>
</dbReference>
<feature type="domain" description="C-type lysozyme inhibitor" evidence="6">
    <location>
        <begin position="41"/>
        <end position="107"/>
    </location>
</feature>
<dbReference type="Gene3D" id="2.40.128.200">
    <property type="match status" value="1"/>
</dbReference>
<evidence type="ECO:0000256" key="4">
    <source>
        <dbReference type="ARBA" id="ARBA00023288"/>
    </source>
</evidence>
<reference evidence="7 8" key="1">
    <citation type="submission" date="2014-11" db="EMBL/GenBank/DDBJ databases">
        <title>Genome of a novel goose pathogen.</title>
        <authorList>
            <person name="Hansen C.M."/>
            <person name="Hueffer K."/>
            <person name="Choi S.C."/>
        </authorList>
    </citation>
    <scope>NUCLEOTIDE SEQUENCE [LARGE SCALE GENOMIC DNA]</scope>
    <source>
        <strain evidence="7 8">KH1503</strain>
    </source>
</reference>
<name>A0A0J0YRE4_9NEIS</name>
<dbReference type="SUPFAM" id="SSF141488">
    <property type="entry name" value="YdhA-like"/>
    <property type="match status" value="1"/>
</dbReference>
<keyword evidence="2" id="KW-0472">Membrane</keyword>
<evidence type="ECO:0000256" key="3">
    <source>
        <dbReference type="ARBA" id="ARBA00023139"/>
    </source>
</evidence>
<evidence type="ECO:0000259" key="6">
    <source>
        <dbReference type="Pfam" id="PF09864"/>
    </source>
</evidence>
<evidence type="ECO:0000256" key="5">
    <source>
        <dbReference type="SAM" id="SignalP"/>
    </source>
</evidence>
<evidence type="ECO:0000313" key="7">
    <source>
        <dbReference type="EMBL" id="KLT72697.1"/>
    </source>
</evidence>
<keyword evidence="8" id="KW-1185">Reference proteome</keyword>